<feature type="compositionally biased region" description="Low complexity" evidence="2">
    <location>
        <begin position="462"/>
        <end position="472"/>
    </location>
</feature>
<feature type="compositionally biased region" description="Low complexity" evidence="2">
    <location>
        <begin position="407"/>
        <end position="424"/>
    </location>
</feature>
<proteinExistence type="inferred from homology"/>
<evidence type="ECO:0000313" key="3">
    <source>
        <dbReference type="EMBL" id="KDP26977.1"/>
    </source>
</evidence>
<reference evidence="3 4" key="1">
    <citation type="journal article" date="2014" name="PLoS ONE">
        <title>Global Analysis of Gene Expression Profiles in Physic Nut (Jatropha curcas L.) Seedlings Exposed to Salt Stress.</title>
        <authorList>
            <person name="Zhang L."/>
            <person name="Zhang C."/>
            <person name="Wu P."/>
            <person name="Chen Y."/>
            <person name="Li M."/>
            <person name="Jiang H."/>
            <person name="Wu G."/>
        </authorList>
    </citation>
    <scope>NUCLEOTIDE SEQUENCE [LARGE SCALE GENOMIC DNA]</scope>
    <source>
        <strain evidence="4">cv. GZQX0401</strain>
        <tissue evidence="3">Young leaves</tissue>
    </source>
</reference>
<protein>
    <recommendedName>
        <fullName evidence="5">T-complex protein 11</fullName>
    </recommendedName>
</protein>
<dbReference type="Pfam" id="PF05794">
    <property type="entry name" value="Tcp11"/>
    <property type="match status" value="1"/>
</dbReference>
<evidence type="ECO:0008006" key="5">
    <source>
        <dbReference type="Google" id="ProtNLM"/>
    </source>
</evidence>
<dbReference type="PANTHER" id="PTHR12832">
    <property type="entry name" value="TESTIS-SPECIFIC PROTEIN PBS13 T-COMPLEX 11"/>
    <property type="match status" value="1"/>
</dbReference>
<feature type="region of interest" description="Disordered" evidence="2">
    <location>
        <begin position="1"/>
        <end position="40"/>
    </location>
</feature>
<evidence type="ECO:0000313" key="4">
    <source>
        <dbReference type="Proteomes" id="UP000027138"/>
    </source>
</evidence>
<evidence type="ECO:0000256" key="2">
    <source>
        <dbReference type="SAM" id="MobiDB-lite"/>
    </source>
</evidence>
<evidence type="ECO:0000256" key="1">
    <source>
        <dbReference type="ARBA" id="ARBA00010954"/>
    </source>
</evidence>
<dbReference type="Proteomes" id="UP000027138">
    <property type="component" value="Unassembled WGS sequence"/>
</dbReference>
<dbReference type="GO" id="GO:0007165">
    <property type="term" value="P:signal transduction"/>
    <property type="evidence" value="ECO:0007669"/>
    <property type="project" value="TreeGrafter"/>
</dbReference>
<dbReference type="AlphaFoldDB" id="A0A067JSV8"/>
<gene>
    <name evidence="3" type="ORF">JCGZ_22197</name>
</gene>
<dbReference type="EMBL" id="KK914885">
    <property type="protein sequence ID" value="KDP26977.1"/>
    <property type="molecule type" value="Genomic_DNA"/>
</dbReference>
<feature type="region of interest" description="Disordered" evidence="2">
    <location>
        <begin position="403"/>
        <end position="428"/>
    </location>
</feature>
<dbReference type="PANTHER" id="PTHR12832:SF11">
    <property type="entry name" value="LD23868P"/>
    <property type="match status" value="1"/>
</dbReference>
<dbReference type="InterPro" id="IPR008862">
    <property type="entry name" value="Tcp11"/>
</dbReference>
<dbReference type="OrthoDB" id="276323at2759"/>
<sequence length="984" mass="108809">MTEPERMAGGGVALNFPANDEETTTSSSLSPPLRAPPRRLRRRLLAEPKTPLTAEDIETKFREADLRRQAKRQRGEYLRQRRNLNSHLYSNSKMIREQEFLSRKLARCWKRFIQLRKTTVSLAKAYVSLDINVESVKSLPFEQIATIIKSAKTIDILKALVGRLESRLRISQATMGSQSSIENIDDLLILVAFPSNKGNSSSTIQKAATTTAPTREEVQAPTKLSRYPVRVVLCAYMIVGHPDAVLNGQGECEISVAESAVNFIREFELLIKITIDGPIQSSKEEVSSGISSRKTFRSQLETFDKAWCNYLRHFVTWKLKDAKLLEEDLLRAACQLEISMMQISNLTLADDGGLAQDMESIKKQILDEQRLLVRKLLHLSGNAGLKRVEYALADARSKFIGEKLPGSSSKSPIPQFSPSSSPGSLKGCPASNSVEISFSAETCQGSSGIVHSLFEVDDPSAGKETSSSSPKSTSDDHWSSNELLPSENELLVNEIIHERCHGFSDSLNAINKDQDSFKEKVKDTMEKAFWDSVTESIKEDDPDFSWVLKLMKEVRDELCEMSPQSWRQEIVETIDVDILSQVLRSGTLDMGYLGKILEFALVTLQKLSASANDEEIKSSHNKLLKELGDMSKARDKSNASVSLLLIKGLRFVLLEIQALKREISKARIRLVKPLIKGPAGLEYLKKAFANRYGPPTAALSSLTLTRQWLSSVYPVADKEWDDYRESLSALGNNVGSSQVLLPTTLRTGGMISVASKIESTASGSDQPECNGEKIDALVRLSLLKLVSQVAGLTLETLPETLKLNLSWLRVVQSQVQKIIVISTSMLILRQMLLTEKLVTNTLEMEDIVSKCSKQMSELLDNVEDVGISEMVATVSSSLKDGGNGLDAEKLQAKEEIIENMLRKSLQAGDPIFIQVSRCVYLALRGAVFGGTGYKGRQLVVAALHRVGAAPLADRVIEAAEVLIVVATVSGSVHADWYEELLKSM</sequence>
<name>A0A067JSV8_JATCU</name>
<accession>A0A067JSV8</accession>
<organism evidence="3 4">
    <name type="scientific">Jatropha curcas</name>
    <name type="common">Barbados nut</name>
    <dbReference type="NCBI Taxonomy" id="180498"/>
    <lineage>
        <taxon>Eukaryota</taxon>
        <taxon>Viridiplantae</taxon>
        <taxon>Streptophyta</taxon>
        <taxon>Embryophyta</taxon>
        <taxon>Tracheophyta</taxon>
        <taxon>Spermatophyta</taxon>
        <taxon>Magnoliopsida</taxon>
        <taxon>eudicotyledons</taxon>
        <taxon>Gunneridae</taxon>
        <taxon>Pentapetalae</taxon>
        <taxon>rosids</taxon>
        <taxon>fabids</taxon>
        <taxon>Malpighiales</taxon>
        <taxon>Euphorbiaceae</taxon>
        <taxon>Crotonoideae</taxon>
        <taxon>Jatropheae</taxon>
        <taxon>Jatropha</taxon>
    </lineage>
</organism>
<comment type="similarity">
    <text evidence="1">Belongs to the TCP11 family.</text>
</comment>
<feature type="region of interest" description="Disordered" evidence="2">
    <location>
        <begin position="458"/>
        <end position="481"/>
    </location>
</feature>
<keyword evidence="4" id="KW-1185">Reference proteome</keyword>